<keyword evidence="2" id="KW-1133">Transmembrane helix</keyword>
<dbReference type="AlphaFoldDB" id="A0A4R9A200"/>
<gene>
    <name evidence="3" type="ORF">E3T55_09590</name>
</gene>
<feature type="region of interest" description="Disordered" evidence="1">
    <location>
        <begin position="1"/>
        <end position="21"/>
    </location>
</feature>
<protein>
    <submittedName>
        <fullName evidence="3">DUF4307 domain-containing protein</fullName>
    </submittedName>
</protein>
<keyword evidence="4" id="KW-1185">Reference proteome</keyword>
<evidence type="ECO:0000256" key="1">
    <source>
        <dbReference type="SAM" id="MobiDB-lite"/>
    </source>
</evidence>
<evidence type="ECO:0000256" key="2">
    <source>
        <dbReference type="SAM" id="Phobius"/>
    </source>
</evidence>
<dbReference type="OrthoDB" id="4793644at2"/>
<accession>A0A4R9A200</accession>
<keyword evidence="2" id="KW-0812">Transmembrane</keyword>
<keyword evidence="2" id="KW-0472">Membrane</keyword>
<reference evidence="3 4" key="1">
    <citation type="submission" date="2019-03" db="EMBL/GenBank/DDBJ databases">
        <title>Genomics of glacier-inhabiting Cryobacterium strains.</title>
        <authorList>
            <person name="Liu Q."/>
            <person name="Xin Y.-H."/>
        </authorList>
    </citation>
    <scope>NUCLEOTIDE SEQUENCE [LARGE SCALE GENOMIC DNA]</scope>
    <source>
        <strain evidence="3 4">Hh14</strain>
    </source>
</reference>
<dbReference type="Pfam" id="PF14155">
    <property type="entry name" value="DUF4307"/>
    <property type="match status" value="1"/>
</dbReference>
<evidence type="ECO:0000313" key="3">
    <source>
        <dbReference type="EMBL" id="TFD50637.1"/>
    </source>
</evidence>
<dbReference type="InterPro" id="IPR025443">
    <property type="entry name" value="DUF4307"/>
</dbReference>
<feature type="transmembrane region" description="Helical" evidence="2">
    <location>
        <begin position="56"/>
        <end position="76"/>
    </location>
</feature>
<dbReference type="EMBL" id="SOHE01000041">
    <property type="protein sequence ID" value="TFD50637.1"/>
    <property type="molecule type" value="Genomic_DNA"/>
</dbReference>
<dbReference type="Proteomes" id="UP000297447">
    <property type="component" value="Unassembled WGS sequence"/>
</dbReference>
<proteinExistence type="predicted"/>
<comment type="caution">
    <text evidence="3">The sequence shown here is derived from an EMBL/GenBank/DDBJ whole genome shotgun (WGS) entry which is preliminary data.</text>
</comment>
<organism evidence="3 4">
    <name type="scientific">Cryobacterium frigoriphilum</name>
    <dbReference type="NCBI Taxonomy" id="1259150"/>
    <lineage>
        <taxon>Bacteria</taxon>
        <taxon>Bacillati</taxon>
        <taxon>Actinomycetota</taxon>
        <taxon>Actinomycetes</taxon>
        <taxon>Micrococcales</taxon>
        <taxon>Microbacteriaceae</taxon>
        <taxon>Cryobacterium</taxon>
    </lineage>
</organism>
<evidence type="ECO:0000313" key="4">
    <source>
        <dbReference type="Proteomes" id="UP000297447"/>
    </source>
</evidence>
<name>A0A4R9A200_9MICO</name>
<sequence>MSHGPSFEPGVQSPVPATPSTEIPVAAPVAVPAESAELQSRYGRTPRARTRDKRSLWALGGIFAVVLTAWVVWTGLDGASTVIEANDTRHSIIDDNSVSVTFEVSMPVNSASTCAVQALNESFTVVGWKIIELPPSAQYNRSFTEIVRTTELPNTGLIYECWLS</sequence>